<reference evidence="2 3" key="1">
    <citation type="submission" date="2019-07" db="EMBL/GenBank/DDBJ databases">
        <authorList>
            <person name="Jastrzebski P J."/>
            <person name="Paukszto L."/>
            <person name="Jastrzebski P J."/>
        </authorList>
    </citation>
    <scope>NUCLEOTIDE SEQUENCE [LARGE SCALE GENOMIC DNA]</scope>
    <source>
        <strain evidence="2 3">WMS-il1</strain>
    </source>
</reference>
<dbReference type="GO" id="GO:0005261">
    <property type="term" value="F:monoatomic cation channel activity"/>
    <property type="evidence" value="ECO:0007669"/>
    <property type="project" value="TreeGrafter"/>
</dbReference>
<dbReference type="AlphaFoldDB" id="A0A564YFT1"/>
<dbReference type="GO" id="GO:0034703">
    <property type="term" value="C:cation channel complex"/>
    <property type="evidence" value="ECO:0007669"/>
    <property type="project" value="TreeGrafter"/>
</dbReference>
<protein>
    <recommendedName>
        <fullName evidence="1">Protein UNC80 central region domain-containing protein</fullName>
    </recommendedName>
</protein>
<accession>A0A564YFT1</accession>
<feature type="non-terminal residue" evidence="2">
    <location>
        <position position="87"/>
    </location>
</feature>
<dbReference type="GO" id="GO:0055080">
    <property type="term" value="P:monoatomic cation homeostasis"/>
    <property type="evidence" value="ECO:0007669"/>
    <property type="project" value="TreeGrafter"/>
</dbReference>
<evidence type="ECO:0000313" key="3">
    <source>
        <dbReference type="Proteomes" id="UP000321570"/>
    </source>
</evidence>
<name>A0A564YFT1_HYMDI</name>
<proteinExistence type="predicted"/>
<keyword evidence="3" id="KW-1185">Reference proteome</keyword>
<evidence type="ECO:0000259" key="1">
    <source>
        <dbReference type="Pfam" id="PF19424"/>
    </source>
</evidence>
<dbReference type="InterPro" id="IPR045852">
    <property type="entry name" value="UNC80_central"/>
</dbReference>
<dbReference type="EMBL" id="CABIJS010000177">
    <property type="protein sequence ID" value="VUZ45473.1"/>
    <property type="molecule type" value="Genomic_DNA"/>
</dbReference>
<gene>
    <name evidence="2" type="ORF">WMSIL1_LOCUS5569</name>
</gene>
<evidence type="ECO:0000313" key="2">
    <source>
        <dbReference type="EMBL" id="VUZ45473.1"/>
    </source>
</evidence>
<dbReference type="PANTHER" id="PTHR31781">
    <property type="entry name" value="UNC80"/>
    <property type="match status" value="1"/>
</dbReference>
<sequence>CLEPGTLPEPQLVASFLDLNAPVLARACLLLECAFFVNRCNRGEWPSWMKMNLPLPMQQAEHLTQASSQHIAISISGPAGANSDPID</sequence>
<feature type="non-terminal residue" evidence="2">
    <location>
        <position position="1"/>
    </location>
</feature>
<dbReference type="GO" id="GO:0030424">
    <property type="term" value="C:axon"/>
    <property type="evidence" value="ECO:0007669"/>
    <property type="project" value="TreeGrafter"/>
</dbReference>
<feature type="domain" description="Protein UNC80 central region" evidence="1">
    <location>
        <begin position="1"/>
        <end position="59"/>
    </location>
</feature>
<dbReference type="Proteomes" id="UP000321570">
    <property type="component" value="Unassembled WGS sequence"/>
</dbReference>
<dbReference type="Pfam" id="PF19424">
    <property type="entry name" value="UNC80"/>
    <property type="match status" value="1"/>
</dbReference>
<organism evidence="2 3">
    <name type="scientific">Hymenolepis diminuta</name>
    <name type="common">Rat tapeworm</name>
    <dbReference type="NCBI Taxonomy" id="6216"/>
    <lineage>
        <taxon>Eukaryota</taxon>
        <taxon>Metazoa</taxon>
        <taxon>Spiralia</taxon>
        <taxon>Lophotrochozoa</taxon>
        <taxon>Platyhelminthes</taxon>
        <taxon>Cestoda</taxon>
        <taxon>Eucestoda</taxon>
        <taxon>Cyclophyllidea</taxon>
        <taxon>Hymenolepididae</taxon>
        <taxon>Hymenolepis</taxon>
    </lineage>
</organism>
<dbReference type="PANTHER" id="PTHR31781:SF1">
    <property type="entry name" value="PROTEIN UNC-80 HOMOLOG"/>
    <property type="match status" value="1"/>
</dbReference>